<dbReference type="SUPFAM" id="SSF53335">
    <property type="entry name" value="S-adenosyl-L-methionine-dependent methyltransferases"/>
    <property type="match status" value="1"/>
</dbReference>
<dbReference type="Gene3D" id="3.40.50.150">
    <property type="entry name" value="Vaccinia Virus protein VP39"/>
    <property type="match status" value="1"/>
</dbReference>
<dbReference type="OrthoDB" id="646914at2"/>
<evidence type="ECO:0008006" key="5">
    <source>
        <dbReference type="Google" id="ProtNLM"/>
    </source>
</evidence>
<reference evidence="1 3" key="1">
    <citation type="journal article" date="2015" name="Stand. Genomic Sci.">
        <title>Genomic Encyclopedia of Bacterial and Archaeal Type Strains, Phase III: the genomes of soil and plant-associated and newly described type strains.</title>
        <authorList>
            <person name="Whitman W.B."/>
            <person name="Woyke T."/>
            <person name="Klenk H.P."/>
            <person name="Zhou Y."/>
            <person name="Lilburn T.G."/>
            <person name="Beck B.J."/>
            <person name="De Vos P."/>
            <person name="Vandamme P."/>
            <person name="Eisen J.A."/>
            <person name="Garrity G."/>
            <person name="Hugenholtz P."/>
            <person name="Kyrpides N.C."/>
        </authorList>
    </citation>
    <scope>NUCLEOTIDE SEQUENCE [LARGE SCALE GENOMIC DNA]</scope>
    <source>
        <strain evidence="1 3">P5626</strain>
    </source>
</reference>
<evidence type="ECO:0000313" key="3">
    <source>
        <dbReference type="Proteomes" id="UP000295270"/>
    </source>
</evidence>
<evidence type="ECO:0000313" key="2">
    <source>
        <dbReference type="EMBL" id="TEB42422.1"/>
    </source>
</evidence>
<organism evidence="2 4">
    <name type="scientific">Flavobacterium circumlabens</name>
    <dbReference type="NCBI Taxonomy" id="2133765"/>
    <lineage>
        <taxon>Bacteria</taxon>
        <taxon>Pseudomonadati</taxon>
        <taxon>Bacteroidota</taxon>
        <taxon>Flavobacteriia</taxon>
        <taxon>Flavobacteriales</taxon>
        <taxon>Flavobacteriaceae</taxon>
        <taxon>Flavobacterium</taxon>
    </lineage>
</organism>
<dbReference type="AlphaFoldDB" id="A0A4Y7U9H9"/>
<dbReference type="Proteomes" id="UP000295270">
    <property type="component" value="Unassembled WGS sequence"/>
</dbReference>
<dbReference type="EMBL" id="SLWA01000021">
    <property type="protein sequence ID" value="TCN49642.1"/>
    <property type="molecule type" value="Genomic_DNA"/>
</dbReference>
<dbReference type="InterPro" id="IPR029063">
    <property type="entry name" value="SAM-dependent_MTases_sf"/>
</dbReference>
<evidence type="ECO:0000313" key="4">
    <source>
        <dbReference type="Proteomes" id="UP000298340"/>
    </source>
</evidence>
<name>A0A4Y7U9H9_9FLAO</name>
<dbReference type="RefSeq" id="WP_132038350.1">
    <property type="nucleotide sequence ID" value="NZ_QWDN01000009.1"/>
</dbReference>
<dbReference type="EMBL" id="QWDN01000009">
    <property type="protein sequence ID" value="TEB42422.1"/>
    <property type="molecule type" value="Genomic_DNA"/>
</dbReference>
<reference evidence="1" key="3">
    <citation type="submission" date="2019-03" db="EMBL/GenBank/DDBJ databases">
        <authorList>
            <person name="Whitman W."/>
            <person name="Huntemann M."/>
            <person name="Clum A."/>
            <person name="Pillay M."/>
            <person name="Palaniappan K."/>
            <person name="Varghese N."/>
            <person name="Mikhailova N."/>
            <person name="Stamatis D."/>
            <person name="Reddy T."/>
            <person name="Daum C."/>
            <person name="Shapiro N."/>
            <person name="Ivanova N."/>
            <person name="Kyrpides N."/>
            <person name="Woyke T."/>
        </authorList>
    </citation>
    <scope>NUCLEOTIDE SEQUENCE</scope>
    <source>
        <strain evidence="1">P5626</strain>
    </source>
</reference>
<keyword evidence="3" id="KW-1185">Reference proteome</keyword>
<gene>
    <name evidence="2" type="ORF">D0809_21255</name>
    <name evidence="1" type="ORF">EV142_1212</name>
</gene>
<dbReference type="Proteomes" id="UP000298340">
    <property type="component" value="Unassembled WGS sequence"/>
</dbReference>
<proteinExistence type="predicted"/>
<sequence>MKKDSIEKSYDIEWPGWSLDNNNFGEEFDAEARIRMIETGRKLLPYVLEYANHSSKQYLEIGPFFTPLLFSDEAINTLPKDRKVSFLENDQNVISWLTEKFDCNILNLDINAITFPQDLKQKMTSQFGAHENFYDVITVSQIVNYIDYKLLLTNIYSSLKTGGQIFINNVIDYGIPVLFSEKRPKSNQEIINTAIALGYKVLLQEELAKTFNKEPHHRLILILTK</sequence>
<reference evidence="2 4" key="2">
    <citation type="journal article" date="2018" name="Syst. Appl. Microbiol.">
        <title>Flavobacterium circumlabens sp. nov. and Flavobacterium cupreum sp. nov., two psychrotrophic species isolated from Antarctic environmental samples.</title>
        <authorList>
            <person name="Kralova S."/>
            <person name="Busse H.J."/>
            <person name="Svec P."/>
            <person name="Maslanova I."/>
            <person name="Stankova E."/>
            <person name="Bartak M."/>
            <person name="Sedlacek I."/>
        </authorList>
    </citation>
    <scope>NUCLEOTIDE SEQUENCE [LARGE SCALE GENOMIC DNA]</scope>
    <source>
        <strain evidence="2 4">CCM 8828</strain>
    </source>
</reference>
<protein>
    <recommendedName>
        <fullName evidence="5">Class I SAM-dependent methyltransferase</fullName>
    </recommendedName>
</protein>
<comment type="caution">
    <text evidence="2">The sequence shown here is derived from an EMBL/GenBank/DDBJ whole genome shotgun (WGS) entry which is preliminary data.</text>
</comment>
<accession>A0A4Y7U9H9</accession>
<evidence type="ECO:0000313" key="1">
    <source>
        <dbReference type="EMBL" id="TCN49642.1"/>
    </source>
</evidence>